<dbReference type="eggNOG" id="ENOG502SA7E">
    <property type="taxonomic scope" value="Eukaryota"/>
</dbReference>
<keyword evidence="6" id="KW-0804">Transcription</keyword>
<evidence type="ECO:0000256" key="7">
    <source>
        <dbReference type="ARBA" id="ARBA00023242"/>
    </source>
</evidence>
<keyword evidence="3" id="KW-0862">Zinc</keyword>
<evidence type="ECO:0000256" key="4">
    <source>
        <dbReference type="ARBA" id="ARBA00023015"/>
    </source>
</evidence>
<dbReference type="CDD" id="cd12148">
    <property type="entry name" value="fungal_TF_MHR"/>
    <property type="match status" value="1"/>
</dbReference>
<evidence type="ECO:0000313" key="10">
    <source>
        <dbReference type="EMBL" id="CCF54404.1"/>
    </source>
</evidence>
<gene>
    <name evidence="10" type="ORF">UHOR_02139</name>
</gene>
<keyword evidence="7" id="KW-0539">Nucleus</keyword>
<protein>
    <recommendedName>
        <fullName evidence="9">Zn(2)-C6 fungal-type domain-containing protein</fullName>
    </recommendedName>
</protein>
<dbReference type="OMA" id="PHILMGA"/>
<dbReference type="InterPro" id="IPR051615">
    <property type="entry name" value="Transcr_Regulatory_Elem"/>
</dbReference>
<dbReference type="OrthoDB" id="2428527at2759"/>
<dbReference type="EMBL" id="CAGI01000191">
    <property type="protein sequence ID" value="CCF54404.1"/>
    <property type="molecule type" value="Genomic_DNA"/>
</dbReference>
<feature type="domain" description="Zn(2)-C6 fungal-type" evidence="9">
    <location>
        <begin position="17"/>
        <end position="46"/>
    </location>
</feature>
<dbReference type="InterPro" id="IPR007219">
    <property type="entry name" value="XnlR_reg_dom"/>
</dbReference>
<evidence type="ECO:0000259" key="9">
    <source>
        <dbReference type="PROSITE" id="PS50048"/>
    </source>
</evidence>
<dbReference type="Pfam" id="PF04082">
    <property type="entry name" value="Fungal_trans"/>
    <property type="match status" value="1"/>
</dbReference>
<dbReference type="GO" id="GO:0003677">
    <property type="term" value="F:DNA binding"/>
    <property type="evidence" value="ECO:0007669"/>
    <property type="project" value="UniProtKB-KW"/>
</dbReference>
<dbReference type="PANTHER" id="PTHR31313:SF78">
    <property type="entry name" value="TRANSCRIPTION FACTOR DOMAIN-CONTAINING PROTEIN"/>
    <property type="match status" value="1"/>
</dbReference>
<evidence type="ECO:0000313" key="11">
    <source>
        <dbReference type="Proteomes" id="UP000006174"/>
    </source>
</evidence>
<dbReference type="Gene3D" id="4.10.240.10">
    <property type="entry name" value="Zn(2)-C6 fungal-type DNA-binding domain"/>
    <property type="match status" value="1"/>
</dbReference>
<keyword evidence="4" id="KW-0805">Transcription regulation</keyword>
<dbReference type="GO" id="GO:0000981">
    <property type="term" value="F:DNA-binding transcription factor activity, RNA polymerase II-specific"/>
    <property type="evidence" value="ECO:0007669"/>
    <property type="project" value="InterPro"/>
</dbReference>
<sequence length="842" mass="92177">MPRRKPIDYERVRGSKACTFCSRRKMKCDGNDPCSACQGRLIECVYVQGKKRGPPSKLEQRQKSTSTSIVRGASSTTPSSSSSSSSDNASNDGAEQHPRPMVKRARVELDTLAHQSRASSPRQHPSGFEGYVWSALAPSNQGADSTCTSISPQKLQSLLALTSQAPTTSTLPNVRCSGMSDGSSQIELKNTGNSSCESAISELSDEVIEQLLTVYQSFVHLHWPIIYLPSLSSLRVLADTHPLLYHAVLAVAAGTQDTLNLNESTSLASTSAHDFASTSSQTSSQHARSPTVCPPGTAARLVGYLKQHIKSQGLAKTLETIQVLILLALVEMGGGDTSEAHVHSSIACVLAIDLGLHRSQSSVVSAQLYRAEEKQRVLWGCYALDKVLAAALERPTMLRSDDIDIDLPSTQERDEYDVFVNDRSLHFVASHRISTMTDVKCRCISSFNAYCSLMMLLERILGRVYSPKARQERKRGNFGNYKQSVIKLDAALRLWRKELPHHLQWRCDNDSELLSPPTLTAQTRIRNVARPRPSQSTQTLQDNVPPQVLTVRAWYSACMLLLHRPRLPLDIGSSVSRRRIDLDNVPADSGGAGKEAMLSDTCDASEERQTSAASNVDTIAHQVGKTVLAVPASKLVKAAATEICYLLPKYQATFSVRRIPSSWVYLIFQSAIIHSSFIEDSDASSDNSEGEDPIGARNTSEIRRRHGESESERLFRQCIRNLDQMALTWRGASHHVATLRRVAESCRITRPSTPVLGPAALIDLSPTAGLAPLTPHLLGTPAASGTGAIAAWGSNTHFSEPMNSVDTVPNLDWSSFWSRMPSSSEDVWLWQQFIDSFGNSIS</sequence>
<feature type="compositionally biased region" description="Low complexity" evidence="8">
    <location>
        <begin position="73"/>
        <end position="92"/>
    </location>
</feature>
<dbReference type="SUPFAM" id="SSF57701">
    <property type="entry name" value="Zn2/Cys6 DNA-binding domain"/>
    <property type="match status" value="1"/>
</dbReference>
<evidence type="ECO:0000256" key="3">
    <source>
        <dbReference type="ARBA" id="ARBA00022833"/>
    </source>
</evidence>
<evidence type="ECO:0000256" key="6">
    <source>
        <dbReference type="ARBA" id="ARBA00023163"/>
    </source>
</evidence>
<dbReference type="CDD" id="cd00067">
    <property type="entry name" value="GAL4"/>
    <property type="match status" value="1"/>
</dbReference>
<dbReference type="PANTHER" id="PTHR31313">
    <property type="entry name" value="TY1 ENHANCER ACTIVATOR"/>
    <property type="match status" value="1"/>
</dbReference>
<dbReference type="InterPro" id="IPR036864">
    <property type="entry name" value="Zn2-C6_fun-type_DNA-bd_sf"/>
</dbReference>
<feature type="region of interest" description="Disordered" evidence="8">
    <location>
        <begin position="681"/>
        <end position="708"/>
    </location>
</feature>
<dbReference type="STRING" id="1128400.I2G5G1"/>
<name>I2G5G1_USTHO</name>
<dbReference type="AlphaFoldDB" id="I2G5G1"/>
<dbReference type="GO" id="GO:0006351">
    <property type="term" value="P:DNA-templated transcription"/>
    <property type="evidence" value="ECO:0007669"/>
    <property type="project" value="InterPro"/>
</dbReference>
<organism evidence="10 11">
    <name type="scientific">Ustilago hordei</name>
    <name type="common">Barley covered smut fungus</name>
    <dbReference type="NCBI Taxonomy" id="120017"/>
    <lineage>
        <taxon>Eukaryota</taxon>
        <taxon>Fungi</taxon>
        <taxon>Dikarya</taxon>
        <taxon>Basidiomycota</taxon>
        <taxon>Ustilaginomycotina</taxon>
        <taxon>Ustilaginomycetes</taxon>
        <taxon>Ustilaginales</taxon>
        <taxon>Ustilaginaceae</taxon>
        <taxon>Ustilago</taxon>
    </lineage>
</organism>
<evidence type="ECO:0000256" key="1">
    <source>
        <dbReference type="ARBA" id="ARBA00004123"/>
    </source>
</evidence>
<dbReference type="SMART" id="SM00066">
    <property type="entry name" value="GAL4"/>
    <property type="match status" value="1"/>
</dbReference>
<dbReference type="SMART" id="SM00906">
    <property type="entry name" value="Fungal_trans"/>
    <property type="match status" value="1"/>
</dbReference>
<dbReference type="Proteomes" id="UP000006174">
    <property type="component" value="Unassembled WGS sequence"/>
</dbReference>
<comment type="subcellular location">
    <subcellularLocation>
        <location evidence="1">Nucleus</location>
    </subcellularLocation>
</comment>
<proteinExistence type="predicted"/>
<keyword evidence="5" id="KW-0238">DNA-binding</keyword>
<feature type="compositionally biased region" description="Acidic residues" evidence="8">
    <location>
        <begin position="681"/>
        <end position="692"/>
    </location>
</feature>
<evidence type="ECO:0000256" key="5">
    <source>
        <dbReference type="ARBA" id="ARBA00023125"/>
    </source>
</evidence>
<dbReference type="Pfam" id="PF00172">
    <property type="entry name" value="Zn_clus"/>
    <property type="match status" value="1"/>
</dbReference>
<comment type="caution">
    <text evidence="10">The sequence shown here is derived from an EMBL/GenBank/DDBJ whole genome shotgun (WGS) entry which is preliminary data.</text>
</comment>
<dbReference type="InterPro" id="IPR001138">
    <property type="entry name" value="Zn2Cys6_DnaBD"/>
</dbReference>
<keyword evidence="2" id="KW-0479">Metal-binding</keyword>
<evidence type="ECO:0000256" key="8">
    <source>
        <dbReference type="SAM" id="MobiDB-lite"/>
    </source>
</evidence>
<dbReference type="PROSITE" id="PS00463">
    <property type="entry name" value="ZN2_CY6_FUNGAL_1"/>
    <property type="match status" value="1"/>
</dbReference>
<dbReference type="GO" id="GO:0008270">
    <property type="term" value="F:zinc ion binding"/>
    <property type="evidence" value="ECO:0007669"/>
    <property type="project" value="InterPro"/>
</dbReference>
<keyword evidence="11" id="KW-1185">Reference proteome</keyword>
<dbReference type="PROSITE" id="PS50048">
    <property type="entry name" value="ZN2_CY6_FUNGAL_2"/>
    <property type="match status" value="1"/>
</dbReference>
<reference evidence="10 11" key="1">
    <citation type="journal article" date="2012" name="Plant Cell">
        <title>Genome comparison of barley and maize smut fungi reveals targeted loss of RNA silencing components and species-specific presence of transposable elements.</title>
        <authorList>
            <person name="Laurie J.D."/>
            <person name="Ali S."/>
            <person name="Linning R."/>
            <person name="Mannhaupt G."/>
            <person name="Wong P."/>
            <person name="Gueldener U."/>
            <person name="Muensterkoetter M."/>
            <person name="Moore R."/>
            <person name="Kahmann R."/>
            <person name="Bakkeren G."/>
            <person name="Schirawski J."/>
        </authorList>
    </citation>
    <scope>NUCLEOTIDE SEQUENCE [LARGE SCALE GENOMIC DNA]</scope>
    <source>
        <strain evidence="11">Uh4875-4</strain>
    </source>
</reference>
<dbReference type="HOGENOM" id="CLU_381391_0_0_1"/>
<dbReference type="GO" id="GO:0005634">
    <property type="term" value="C:nucleus"/>
    <property type="evidence" value="ECO:0007669"/>
    <property type="project" value="UniProtKB-SubCell"/>
</dbReference>
<feature type="region of interest" description="Disordered" evidence="8">
    <location>
        <begin position="50"/>
        <end position="101"/>
    </location>
</feature>
<evidence type="ECO:0000256" key="2">
    <source>
        <dbReference type="ARBA" id="ARBA00022723"/>
    </source>
</evidence>
<accession>I2G5G1</accession>